<sequence>MTDVVTSRRQLVTVRYDEGKPSERAYQLAPLTMLERQQFRRDMIAAGALSPGLLRMRQLLRDALAELAPKTLDELLATLDACEAAEDAGNLLSAELVRDRETMVLAAMAVPFFASARAADQLWWDLMPQIILRRALRGWEGAGLPPFRRALNEVPDELLEAIEGDILSLGWRAYELAYVPAAAGNSSGAPSPAPAPQTGSEGA</sequence>
<dbReference type="RefSeq" id="WP_127787127.1">
    <property type="nucleotide sequence ID" value="NZ_SACL01000002.1"/>
</dbReference>
<dbReference type="EMBL" id="SACL01000002">
    <property type="protein sequence ID" value="RVT97898.1"/>
    <property type="molecule type" value="Genomic_DNA"/>
</dbReference>
<gene>
    <name evidence="2" type="ORF">EOD42_08900</name>
</gene>
<reference evidence="2 3" key="1">
    <citation type="submission" date="2019-01" db="EMBL/GenBank/DDBJ databases">
        <authorList>
            <person name="Chen W.-M."/>
        </authorList>
    </citation>
    <scope>NUCLEOTIDE SEQUENCE [LARGE SCALE GENOMIC DNA]</scope>
    <source>
        <strain evidence="2 3">CCP-6</strain>
    </source>
</reference>
<dbReference type="Proteomes" id="UP000282957">
    <property type="component" value="Unassembled WGS sequence"/>
</dbReference>
<evidence type="ECO:0000313" key="2">
    <source>
        <dbReference type="EMBL" id="RVT97898.1"/>
    </source>
</evidence>
<evidence type="ECO:0000256" key="1">
    <source>
        <dbReference type="SAM" id="MobiDB-lite"/>
    </source>
</evidence>
<evidence type="ECO:0000313" key="3">
    <source>
        <dbReference type="Proteomes" id="UP000282957"/>
    </source>
</evidence>
<protein>
    <submittedName>
        <fullName evidence="2">Uncharacterized protein</fullName>
    </submittedName>
</protein>
<dbReference type="AlphaFoldDB" id="A0A437MJR4"/>
<comment type="caution">
    <text evidence="2">The sequence shown here is derived from an EMBL/GenBank/DDBJ whole genome shotgun (WGS) entry which is preliminary data.</text>
</comment>
<feature type="region of interest" description="Disordered" evidence="1">
    <location>
        <begin position="183"/>
        <end position="203"/>
    </location>
</feature>
<keyword evidence="3" id="KW-1185">Reference proteome</keyword>
<name>A0A437MJR4_9PROT</name>
<accession>A0A437MJR4</accession>
<proteinExistence type="predicted"/>
<organism evidence="2 3">
    <name type="scientific">Rhodovarius crocodyli</name>
    <dbReference type="NCBI Taxonomy" id="1979269"/>
    <lineage>
        <taxon>Bacteria</taxon>
        <taxon>Pseudomonadati</taxon>
        <taxon>Pseudomonadota</taxon>
        <taxon>Alphaproteobacteria</taxon>
        <taxon>Acetobacterales</taxon>
        <taxon>Roseomonadaceae</taxon>
        <taxon>Rhodovarius</taxon>
    </lineage>
</organism>